<dbReference type="OrthoDB" id="5865767at2759"/>
<feature type="region of interest" description="Disordered" evidence="1">
    <location>
        <begin position="64"/>
        <end position="96"/>
    </location>
</feature>
<proteinExistence type="predicted"/>
<feature type="region of interest" description="Disordered" evidence="1">
    <location>
        <begin position="1"/>
        <end position="36"/>
    </location>
</feature>
<gene>
    <name evidence="2" type="ORF">FVEG_09789</name>
</gene>
<dbReference type="STRING" id="334819.W7MIC4"/>
<accession>W7MIC4</accession>
<dbReference type="GeneID" id="30067426"/>
<dbReference type="AlphaFoldDB" id="W7MIC4"/>
<feature type="region of interest" description="Disordered" evidence="1">
    <location>
        <begin position="360"/>
        <end position="385"/>
    </location>
</feature>
<feature type="region of interest" description="Disordered" evidence="1">
    <location>
        <begin position="274"/>
        <end position="296"/>
    </location>
</feature>
<feature type="compositionally biased region" description="Low complexity" evidence="1">
    <location>
        <begin position="71"/>
        <end position="82"/>
    </location>
</feature>
<dbReference type="VEuPathDB" id="FungiDB:FVEG_09789"/>
<dbReference type="Proteomes" id="UP000009096">
    <property type="component" value="Chromosome 1"/>
</dbReference>
<keyword evidence="3" id="KW-1185">Reference proteome</keyword>
<protein>
    <submittedName>
        <fullName evidence="2">Uncharacterized protein</fullName>
    </submittedName>
</protein>
<reference evidence="2 3" key="1">
    <citation type="journal article" date="2010" name="Nature">
        <title>Comparative genomics reveals mobile pathogenicity chromosomes in Fusarium.</title>
        <authorList>
            <person name="Ma L.J."/>
            <person name="van der Does H.C."/>
            <person name="Borkovich K.A."/>
            <person name="Coleman J.J."/>
            <person name="Daboussi M.J."/>
            <person name="Di Pietro A."/>
            <person name="Dufresne M."/>
            <person name="Freitag M."/>
            <person name="Grabherr M."/>
            <person name="Henrissat B."/>
            <person name="Houterman P.M."/>
            <person name="Kang S."/>
            <person name="Shim W.B."/>
            <person name="Woloshuk C."/>
            <person name="Xie X."/>
            <person name="Xu J.R."/>
            <person name="Antoniw J."/>
            <person name="Baker S.E."/>
            <person name="Bluhm B.H."/>
            <person name="Breakspear A."/>
            <person name="Brown D.W."/>
            <person name="Butchko R.A."/>
            <person name="Chapman S."/>
            <person name="Coulson R."/>
            <person name="Coutinho P.M."/>
            <person name="Danchin E.G."/>
            <person name="Diener A."/>
            <person name="Gale L.R."/>
            <person name="Gardiner D.M."/>
            <person name="Goff S."/>
            <person name="Hammond-Kosack K.E."/>
            <person name="Hilburn K."/>
            <person name="Hua-Van A."/>
            <person name="Jonkers W."/>
            <person name="Kazan K."/>
            <person name="Kodira C.D."/>
            <person name="Koehrsen M."/>
            <person name="Kumar L."/>
            <person name="Lee Y.H."/>
            <person name="Li L."/>
            <person name="Manners J.M."/>
            <person name="Miranda-Saavedra D."/>
            <person name="Mukherjee M."/>
            <person name="Park G."/>
            <person name="Park J."/>
            <person name="Park S.Y."/>
            <person name="Proctor R.H."/>
            <person name="Regev A."/>
            <person name="Ruiz-Roldan M.C."/>
            <person name="Sain D."/>
            <person name="Sakthikumar S."/>
            <person name="Sykes S."/>
            <person name="Schwartz D.C."/>
            <person name="Turgeon B.G."/>
            <person name="Wapinski I."/>
            <person name="Yoder O."/>
            <person name="Young S."/>
            <person name="Zeng Q."/>
            <person name="Zhou S."/>
            <person name="Galagan J."/>
            <person name="Cuomo C.A."/>
            <person name="Kistler H.C."/>
            <person name="Rep M."/>
        </authorList>
    </citation>
    <scope>NUCLEOTIDE SEQUENCE [LARGE SCALE GENOMIC DNA]</scope>
    <source>
        <strain evidence="3">M3125 / FGSC 7600</strain>
    </source>
</reference>
<dbReference type="EMBL" id="DS022254">
    <property type="protein sequence ID" value="EWG50631.1"/>
    <property type="molecule type" value="Genomic_DNA"/>
</dbReference>
<name>W7MIC4_GIBM7</name>
<evidence type="ECO:0000313" key="3">
    <source>
        <dbReference type="Proteomes" id="UP000009096"/>
    </source>
</evidence>
<dbReference type="RefSeq" id="XP_018756822.1">
    <property type="nucleotide sequence ID" value="XM_018898864.1"/>
</dbReference>
<organism evidence="2 3">
    <name type="scientific">Gibberella moniliformis (strain M3125 / FGSC 7600)</name>
    <name type="common">Maize ear and stalk rot fungus</name>
    <name type="synonym">Fusarium verticillioides</name>
    <dbReference type="NCBI Taxonomy" id="334819"/>
    <lineage>
        <taxon>Eukaryota</taxon>
        <taxon>Fungi</taxon>
        <taxon>Dikarya</taxon>
        <taxon>Ascomycota</taxon>
        <taxon>Pezizomycotina</taxon>
        <taxon>Sordariomycetes</taxon>
        <taxon>Hypocreomycetidae</taxon>
        <taxon>Hypocreales</taxon>
        <taxon>Nectriaceae</taxon>
        <taxon>Fusarium</taxon>
        <taxon>Fusarium fujikuroi species complex</taxon>
    </lineage>
</organism>
<dbReference type="EMBL" id="CM000578">
    <property type="protein sequence ID" value="EWG50631.1"/>
    <property type="molecule type" value="Genomic_DNA"/>
</dbReference>
<dbReference type="KEGG" id="fvr:FVEG_09789"/>
<evidence type="ECO:0000256" key="1">
    <source>
        <dbReference type="SAM" id="MobiDB-lite"/>
    </source>
</evidence>
<evidence type="ECO:0000313" key="2">
    <source>
        <dbReference type="EMBL" id="EWG50631.1"/>
    </source>
</evidence>
<sequence length="839" mass="94658">MTSFERRQEQLSPHLGPGGGSSTQANIRISPDAECQEGLRQKLSNLKASITFGPSLRITSYHAQNEDPEPSQQGGSDSGIGIATPLSKSAQHEPQGKHLDDTKLLWFDLPVPDRLKGKFFDIKNLYTRDLLDYISVRKRDPGDISMKLRYLGVSPQHTQLHIVIQCEEKVARRVRKFFAKKDVEQNLSPDFRVLVLEKTLLRLGNDGLIQVLAGSTPKETWCGTPIKFNRGGMYTMATFGGVIIVETSCRRLYGLTAAHSLESLQADVHKYQEVPERDETESLSSTETSDGDSDFAFASATTTEGSMQHLDNPSIEEWDSNAALGTVLCDTLRSPVAENYDWAIVDLIRPKALPNALFKNQQSDVSDSEEEAPHEATIHLGSTSSPDSISRPVLVLKQGTPQKGELFFDASCIMISPGSTFVEVHDLRTDPKSPLSPGDSGSWVVDSNTSELYGHVVSVDAFNEAQVMPIHSTLESIKLRLGASRVFLPSALETEYTYVCQQASLLTGLEERRAPSKIHEELENILKHEVMLRHRVKSTKGLPSFDDDQLSEYALNPTRNIDPIRDISTSWEELDILLHIELVFKLIGYPLRRTETISDFRGVANKLLYLSGVLWRLKQEAADQQSILHTKSLYAHNLRSTIELCIFRLSQVVLRLDNYPHGSATTEVETAKTLGLLKYTEISIAGDVRRISSLLHTVQLEKQAIENEDMERKWKQAIDNQDLEKGKKQTYSTTKIGRRRKRTRPEVIFPWPKLPIVRHKNPWALMRESASSRYRVFQDDDGGRKHSHHFVQPHLYNRDSHQPEEEQSEWVDVDSLEGLAYRQQDLLQVLDSEKTFEES</sequence>